<comment type="caution">
    <text evidence="2">The sequence shown here is derived from an EMBL/GenBank/DDBJ whole genome shotgun (WGS) entry which is preliminary data.</text>
</comment>
<evidence type="ECO:0000313" key="3">
    <source>
        <dbReference type="Proteomes" id="UP000235388"/>
    </source>
</evidence>
<evidence type="ECO:0000313" key="2">
    <source>
        <dbReference type="EMBL" id="PLW53163.1"/>
    </source>
</evidence>
<sequence>MPVEHSPKPKSSTVEDLPPGGMAPPSDGQRYTKDEIAGMSTAHRSSANTSSDRMGDLTITLQQLLTGKGPHHSGATDGRCEAGDPGSRPPRRFASLGAPSGNRCEQGPQGLAQEGLP</sequence>
<feature type="compositionally biased region" description="Polar residues" evidence="1">
    <location>
        <begin position="42"/>
        <end position="52"/>
    </location>
</feature>
<feature type="region of interest" description="Disordered" evidence="1">
    <location>
        <begin position="1"/>
        <end position="117"/>
    </location>
</feature>
<dbReference type="EMBL" id="PGCJ01000066">
    <property type="protein sequence ID" value="PLW53163.1"/>
    <property type="molecule type" value="Genomic_DNA"/>
</dbReference>
<dbReference type="AlphaFoldDB" id="A0A2N5VT41"/>
<name>A0A2N5VT41_9BASI</name>
<dbReference type="Proteomes" id="UP000235388">
    <property type="component" value="Unassembled WGS sequence"/>
</dbReference>
<keyword evidence="3" id="KW-1185">Reference proteome</keyword>
<proteinExistence type="predicted"/>
<organism evidence="2 3">
    <name type="scientific">Puccinia coronata f. sp. avenae</name>
    <dbReference type="NCBI Taxonomy" id="200324"/>
    <lineage>
        <taxon>Eukaryota</taxon>
        <taxon>Fungi</taxon>
        <taxon>Dikarya</taxon>
        <taxon>Basidiomycota</taxon>
        <taxon>Pucciniomycotina</taxon>
        <taxon>Pucciniomycetes</taxon>
        <taxon>Pucciniales</taxon>
        <taxon>Pucciniaceae</taxon>
        <taxon>Puccinia</taxon>
    </lineage>
</organism>
<accession>A0A2N5VT41</accession>
<protein>
    <submittedName>
        <fullName evidence="2">Uncharacterized protein</fullName>
    </submittedName>
</protein>
<evidence type="ECO:0000256" key="1">
    <source>
        <dbReference type="SAM" id="MobiDB-lite"/>
    </source>
</evidence>
<reference evidence="2 3" key="1">
    <citation type="submission" date="2017-11" db="EMBL/GenBank/DDBJ databases">
        <title>De novo assembly and phasing of dikaryotic genomes from two isolates of Puccinia coronata f. sp. avenae, the causal agent of oat crown rust.</title>
        <authorList>
            <person name="Miller M.E."/>
            <person name="Zhang Y."/>
            <person name="Omidvar V."/>
            <person name="Sperschneider J."/>
            <person name="Schwessinger B."/>
            <person name="Raley C."/>
            <person name="Palmer J.M."/>
            <person name="Garnica D."/>
            <person name="Upadhyaya N."/>
            <person name="Rathjen J."/>
            <person name="Taylor J.M."/>
            <person name="Park R.F."/>
            <person name="Dodds P.N."/>
            <person name="Hirsch C.D."/>
            <person name="Kianian S.F."/>
            <person name="Figueroa M."/>
        </authorList>
    </citation>
    <scope>NUCLEOTIDE SEQUENCE [LARGE SCALE GENOMIC DNA]</scope>
    <source>
        <strain evidence="2">12NC29</strain>
    </source>
</reference>
<gene>
    <name evidence="2" type="ORF">PCANC_09793</name>
</gene>